<feature type="binding site" evidence="6">
    <location>
        <position position="142"/>
    </location>
    <ligand>
        <name>S-adenosyl-L-methionine</name>
        <dbReference type="ChEBI" id="CHEBI:59789"/>
    </ligand>
</feature>
<dbReference type="GO" id="GO:0032259">
    <property type="term" value="P:methylation"/>
    <property type="evidence" value="ECO:0007669"/>
    <property type="project" value="UniProtKB-KW"/>
</dbReference>
<keyword evidence="4 6" id="KW-0808">Transferase</keyword>
<dbReference type="InterPro" id="IPR029063">
    <property type="entry name" value="SAM-dependent_MTases_sf"/>
</dbReference>
<evidence type="ECO:0000313" key="8">
    <source>
        <dbReference type="Proteomes" id="UP000621436"/>
    </source>
</evidence>
<dbReference type="EC" id="2.1.1.-" evidence="6"/>
<evidence type="ECO:0000256" key="6">
    <source>
        <dbReference type="HAMAP-Rule" id="MF_00735"/>
    </source>
</evidence>
<comment type="function">
    <text evidence="6">Methylates ribosomal protein L11.</text>
</comment>
<keyword evidence="3 6" id="KW-0489">Methyltransferase</keyword>
<evidence type="ECO:0000256" key="1">
    <source>
        <dbReference type="ARBA" id="ARBA00009741"/>
    </source>
</evidence>
<evidence type="ECO:0000256" key="3">
    <source>
        <dbReference type="ARBA" id="ARBA00022603"/>
    </source>
</evidence>
<dbReference type="AlphaFoldDB" id="A0A931AQK8"/>
<dbReference type="EMBL" id="JADPIE010000001">
    <property type="protein sequence ID" value="MBF8436011.1"/>
    <property type="molecule type" value="Genomic_DNA"/>
</dbReference>
<accession>A0A931AQK8</accession>
<evidence type="ECO:0000256" key="5">
    <source>
        <dbReference type="ARBA" id="ARBA00022691"/>
    </source>
</evidence>
<sequence length="298" mass="33937">MNYIAYHLKLPSEFEAVGENLYSQVFPEGFLAESLSDGRILFSGYIETKATIRNNENKLYDKYWLKLISYLNKRDFNYTLKRELYQEKDWVESWQENYQPVKVGNDWIILPPWKADQVEADDREVIIIDPGQAFGTGSHESTYLALKNLTDLIKDQMVETMLDIGTGSGILAIGGKKLGVGQVMAIDISEAAIENSINNFKHNDLSGEIETAVIDISQSELKKFQLVVSNLLAPIIHANFDGIIDRVAYEGFIILSGYIDKQSEKLKTRLLANNFDIIKEIERNEWRSLIARRSDSNA</sequence>
<protein>
    <recommendedName>
        <fullName evidence="6">Ribosomal protein L11 methyltransferase</fullName>
        <shortName evidence="6">L11 Mtase</shortName>
        <ecNumber evidence="6">2.1.1.-</ecNumber>
    </recommendedName>
</protein>
<feature type="binding site" evidence="6">
    <location>
        <position position="230"/>
    </location>
    <ligand>
        <name>S-adenosyl-L-methionine</name>
        <dbReference type="ChEBI" id="CHEBI:59789"/>
    </ligand>
</feature>
<dbReference type="PANTHER" id="PTHR43648:SF1">
    <property type="entry name" value="ELECTRON TRANSFER FLAVOPROTEIN BETA SUBUNIT LYSINE METHYLTRANSFERASE"/>
    <property type="match status" value="1"/>
</dbReference>
<dbReference type="CDD" id="cd02440">
    <property type="entry name" value="AdoMet_MTases"/>
    <property type="match status" value="1"/>
</dbReference>
<keyword evidence="5 6" id="KW-0949">S-adenosyl-L-methionine</keyword>
<dbReference type="GO" id="GO:0005840">
    <property type="term" value="C:ribosome"/>
    <property type="evidence" value="ECO:0007669"/>
    <property type="project" value="UniProtKB-KW"/>
</dbReference>
<dbReference type="PANTHER" id="PTHR43648">
    <property type="entry name" value="ELECTRON TRANSFER FLAVOPROTEIN BETA SUBUNIT LYSINE METHYLTRANSFERASE"/>
    <property type="match status" value="1"/>
</dbReference>
<evidence type="ECO:0000256" key="4">
    <source>
        <dbReference type="ARBA" id="ARBA00022679"/>
    </source>
</evidence>
<dbReference type="HAMAP" id="MF_00735">
    <property type="entry name" value="Methyltr_PrmA"/>
    <property type="match status" value="1"/>
</dbReference>
<feature type="binding site" evidence="6">
    <location>
        <position position="187"/>
    </location>
    <ligand>
        <name>S-adenosyl-L-methionine</name>
        <dbReference type="ChEBI" id="CHEBI:59789"/>
    </ligand>
</feature>
<dbReference type="InterPro" id="IPR050078">
    <property type="entry name" value="Ribosomal_L11_MeTrfase_PrmA"/>
</dbReference>
<dbReference type="Pfam" id="PF06325">
    <property type="entry name" value="PrmA"/>
    <property type="match status" value="1"/>
</dbReference>
<dbReference type="GO" id="GO:0005737">
    <property type="term" value="C:cytoplasm"/>
    <property type="evidence" value="ECO:0007669"/>
    <property type="project" value="UniProtKB-SubCell"/>
</dbReference>
<dbReference type="Proteomes" id="UP000621436">
    <property type="component" value="Unassembled WGS sequence"/>
</dbReference>
<keyword evidence="2 6" id="KW-0963">Cytoplasm</keyword>
<dbReference type="GO" id="GO:0008276">
    <property type="term" value="F:protein methyltransferase activity"/>
    <property type="evidence" value="ECO:0007669"/>
    <property type="project" value="UniProtKB-UniRule"/>
</dbReference>
<reference evidence="7" key="1">
    <citation type="submission" date="2020-11" db="EMBL/GenBank/DDBJ databases">
        <title>Halonatronomonas betainensis gen. nov., sp. nov. a novel haloalkaliphilic representative of the family Halanaerobiacae capable of betaine degradation.</title>
        <authorList>
            <person name="Boltyanskaya Y."/>
            <person name="Kevbrin V."/>
            <person name="Detkova E."/>
            <person name="Grouzdev D.S."/>
            <person name="Koziaeva V."/>
            <person name="Zhilina T."/>
        </authorList>
    </citation>
    <scope>NUCLEOTIDE SEQUENCE</scope>
    <source>
        <strain evidence="7">Z-7014</strain>
    </source>
</reference>
<comment type="subcellular location">
    <subcellularLocation>
        <location evidence="6">Cytoplasm</location>
    </subcellularLocation>
</comment>
<dbReference type="Gene3D" id="3.40.50.150">
    <property type="entry name" value="Vaccinia Virus protein VP39"/>
    <property type="match status" value="1"/>
</dbReference>
<evidence type="ECO:0000256" key="2">
    <source>
        <dbReference type="ARBA" id="ARBA00022490"/>
    </source>
</evidence>
<keyword evidence="7" id="KW-0687">Ribonucleoprotein</keyword>
<dbReference type="PIRSF" id="PIRSF000401">
    <property type="entry name" value="RPL11_MTase"/>
    <property type="match status" value="1"/>
</dbReference>
<dbReference type="InterPro" id="IPR004498">
    <property type="entry name" value="Ribosomal_PrmA_MeTrfase"/>
</dbReference>
<evidence type="ECO:0000313" key="7">
    <source>
        <dbReference type="EMBL" id="MBF8436011.1"/>
    </source>
</evidence>
<comment type="similarity">
    <text evidence="1 6">Belongs to the methyltransferase superfamily. PrmA family.</text>
</comment>
<keyword evidence="7" id="KW-0689">Ribosomal protein</keyword>
<dbReference type="SUPFAM" id="SSF53335">
    <property type="entry name" value="S-adenosyl-L-methionine-dependent methyltransferases"/>
    <property type="match status" value="1"/>
</dbReference>
<dbReference type="RefSeq" id="WP_270452755.1">
    <property type="nucleotide sequence ID" value="NZ_JADPIE010000001.1"/>
</dbReference>
<feature type="binding site" evidence="6">
    <location>
        <position position="165"/>
    </location>
    <ligand>
        <name>S-adenosyl-L-methionine</name>
        <dbReference type="ChEBI" id="CHEBI:59789"/>
    </ligand>
</feature>
<gene>
    <name evidence="6" type="primary">prmA</name>
    <name evidence="7" type="ORF">I0Q91_02865</name>
</gene>
<comment type="caution">
    <text evidence="7">The sequence shown here is derived from an EMBL/GenBank/DDBJ whole genome shotgun (WGS) entry which is preliminary data.</text>
</comment>
<keyword evidence="8" id="KW-1185">Reference proteome</keyword>
<comment type="catalytic activity">
    <reaction evidence="6">
        <text>L-lysyl-[protein] + 3 S-adenosyl-L-methionine = N(6),N(6),N(6)-trimethyl-L-lysyl-[protein] + 3 S-adenosyl-L-homocysteine + 3 H(+)</text>
        <dbReference type="Rhea" id="RHEA:54192"/>
        <dbReference type="Rhea" id="RHEA-COMP:9752"/>
        <dbReference type="Rhea" id="RHEA-COMP:13826"/>
        <dbReference type="ChEBI" id="CHEBI:15378"/>
        <dbReference type="ChEBI" id="CHEBI:29969"/>
        <dbReference type="ChEBI" id="CHEBI:57856"/>
        <dbReference type="ChEBI" id="CHEBI:59789"/>
        <dbReference type="ChEBI" id="CHEBI:61961"/>
    </reaction>
</comment>
<organism evidence="7 8">
    <name type="scientific">Halonatronomonas betaini</name>
    <dbReference type="NCBI Taxonomy" id="2778430"/>
    <lineage>
        <taxon>Bacteria</taxon>
        <taxon>Bacillati</taxon>
        <taxon>Bacillota</taxon>
        <taxon>Clostridia</taxon>
        <taxon>Halanaerobiales</taxon>
        <taxon>Halarsenatibacteraceae</taxon>
        <taxon>Halonatronomonas</taxon>
    </lineage>
</organism>
<name>A0A931AQK8_9FIRM</name>
<proteinExistence type="inferred from homology"/>